<evidence type="ECO:0000313" key="1">
    <source>
        <dbReference type="EMBL" id="GFO08352.1"/>
    </source>
</evidence>
<comment type="caution">
    <text evidence="1">The sequence shown here is derived from an EMBL/GenBank/DDBJ whole genome shotgun (WGS) entry which is preliminary data.</text>
</comment>
<protein>
    <submittedName>
        <fullName evidence="1">Uncharacterized protein</fullName>
    </submittedName>
</protein>
<accession>A0AAV4AN48</accession>
<name>A0AAV4AN48_9GAST</name>
<dbReference type="EMBL" id="BLXT01003952">
    <property type="protein sequence ID" value="GFO08352.1"/>
    <property type="molecule type" value="Genomic_DNA"/>
</dbReference>
<reference evidence="1 2" key="1">
    <citation type="journal article" date="2021" name="Elife">
        <title>Chloroplast acquisition without the gene transfer in kleptoplastic sea slugs, Plakobranchus ocellatus.</title>
        <authorList>
            <person name="Maeda T."/>
            <person name="Takahashi S."/>
            <person name="Yoshida T."/>
            <person name="Shimamura S."/>
            <person name="Takaki Y."/>
            <person name="Nagai Y."/>
            <person name="Toyoda A."/>
            <person name="Suzuki Y."/>
            <person name="Arimoto A."/>
            <person name="Ishii H."/>
            <person name="Satoh N."/>
            <person name="Nishiyama T."/>
            <person name="Hasebe M."/>
            <person name="Maruyama T."/>
            <person name="Minagawa J."/>
            <person name="Obokata J."/>
            <person name="Shigenobu S."/>
        </authorList>
    </citation>
    <scope>NUCLEOTIDE SEQUENCE [LARGE SCALE GENOMIC DNA]</scope>
</reference>
<organism evidence="1 2">
    <name type="scientific">Plakobranchus ocellatus</name>
    <dbReference type="NCBI Taxonomy" id="259542"/>
    <lineage>
        <taxon>Eukaryota</taxon>
        <taxon>Metazoa</taxon>
        <taxon>Spiralia</taxon>
        <taxon>Lophotrochozoa</taxon>
        <taxon>Mollusca</taxon>
        <taxon>Gastropoda</taxon>
        <taxon>Heterobranchia</taxon>
        <taxon>Euthyneura</taxon>
        <taxon>Panpulmonata</taxon>
        <taxon>Sacoglossa</taxon>
        <taxon>Placobranchoidea</taxon>
        <taxon>Plakobranchidae</taxon>
        <taxon>Plakobranchus</taxon>
    </lineage>
</organism>
<dbReference type="Proteomes" id="UP000735302">
    <property type="component" value="Unassembled WGS sequence"/>
</dbReference>
<gene>
    <name evidence="1" type="ORF">PoB_003485700</name>
</gene>
<proteinExistence type="predicted"/>
<dbReference type="AlphaFoldDB" id="A0AAV4AN48"/>
<keyword evidence="2" id="KW-1185">Reference proteome</keyword>
<evidence type="ECO:0000313" key="2">
    <source>
        <dbReference type="Proteomes" id="UP000735302"/>
    </source>
</evidence>
<sequence>MAGLESPTEGSLQILELAYYTLCHQRPCQFRTRCGPDVRSSVWFRKRKESRKRRPLTAGRTFAWNQVLNFNPHNYCVLCESFSFT</sequence>